<name>A0A345Z4G9_9MOLU</name>
<proteinExistence type="predicted"/>
<protein>
    <submittedName>
        <fullName evidence="1">Uncharacterized protein</fullName>
    </submittedName>
</protein>
<dbReference type="OrthoDB" id="391956at2"/>
<dbReference type="AlphaFoldDB" id="A0A345Z4G9"/>
<keyword evidence="2" id="KW-1185">Reference proteome</keyword>
<dbReference type="RefSeq" id="WP_115558392.1">
    <property type="nucleotide sequence ID" value="NZ_CP031376.1"/>
</dbReference>
<dbReference type="KEGG" id="salx:SALLE_v1c08280"/>
<evidence type="ECO:0000313" key="2">
    <source>
        <dbReference type="Proteomes" id="UP000254792"/>
    </source>
</evidence>
<reference evidence="1 2" key="1">
    <citation type="submission" date="2018-07" db="EMBL/GenBank/DDBJ databases">
        <title>Complete genome sequence of Spiroplasma alleghenense PLHS-1 (ATCC 51752).</title>
        <authorList>
            <person name="Chou L."/>
            <person name="Lee T.-Y."/>
            <person name="Tsai Y.-M."/>
            <person name="Kuo C.-H."/>
        </authorList>
    </citation>
    <scope>NUCLEOTIDE SEQUENCE [LARGE SCALE GENOMIC DNA]</scope>
    <source>
        <strain evidence="1 2">PLHS-1</strain>
    </source>
</reference>
<gene>
    <name evidence="1" type="ORF">SALLE_v1c08280</name>
</gene>
<dbReference type="EMBL" id="CP031376">
    <property type="protein sequence ID" value="AXK51498.1"/>
    <property type="molecule type" value="Genomic_DNA"/>
</dbReference>
<accession>A0A345Z4G9</accession>
<sequence>MAKINGNEVEFDQKELQAAWDKAIVLENADPNVMKMCYVCKYHMLKENYFNFEKPDTLQWYVDLIDTTLKDLFVINNLIAIHNVCLEFRKKKNATKRIEKIRKVKWNFDEEFHQ</sequence>
<organism evidence="1 2">
    <name type="scientific">Spiroplasma alleghenense</name>
    <dbReference type="NCBI Taxonomy" id="216931"/>
    <lineage>
        <taxon>Bacteria</taxon>
        <taxon>Bacillati</taxon>
        <taxon>Mycoplasmatota</taxon>
        <taxon>Mollicutes</taxon>
        <taxon>Entomoplasmatales</taxon>
        <taxon>Spiroplasmataceae</taxon>
        <taxon>Spiroplasma</taxon>
    </lineage>
</organism>
<evidence type="ECO:0000313" key="1">
    <source>
        <dbReference type="EMBL" id="AXK51498.1"/>
    </source>
</evidence>
<dbReference type="Proteomes" id="UP000254792">
    <property type="component" value="Chromosome"/>
</dbReference>